<feature type="coiled-coil region" evidence="1">
    <location>
        <begin position="230"/>
        <end position="257"/>
    </location>
</feature>
<dbReference type="InterPro" id="IPR018913">
    <property type="entry name" value="BppU_N"/>
</dbReference>
<dbReference type="Pfam" id="PF22612">
    <property type="entry name" value="GH113"/>
    <property type="match status" value="1"/>
</dbReference>
<sequence>MQTLTYTIGKDRRALVKDIQDFHIDFKSSESNWVQARQYENAMRQVFVNVKNDDGTPFDLTGSNIWFEGVLPDKTHKILDAKHAVLIDAQAGQFRFDLPAQAFAVAGSYVQAFFRIVRDGNSITTLEFSLEVLADKVISGLVARDYMTPFEDLYDQLEIILNNADGKMSGKLTEWDTTFKGTISELEKTGHDTQTWLEVAKDRLQVLDDKIKQDGLFTKQEADVLINNINLILEDRVRQLDAARNKIEERFASLETEPLTHKLKYHSVSTSISPRMEISDNTLEHLKNIGATITLCSMVNITSKTDSDPQLEEDRINDTVVRIKAKGLKIDMLKPHLGVNWSDGFYRGEYVPDSNVDFFNNWKQILQKCATICDTHSIPILCIGCEQVQNTQAKFNDKWSTIVQELRQEHPNLLLTYAMAGEEHSKWQEREWMSQLDFVGLNVYPSYVSKEDTSDNISVEEVIEGFYYDHSGVAFGKRMREINRYFNKPIFITEVGVMPQVDGLVTLIGKHTGQTPQDFHVSALAMEAAFSGWMKDLDFIVGFAWWHIREPFEFFDESSNDVSEAEQVFKKYIKEGRI</sequence>
<dbReference type="Gene3D" id="2.60.40.3350">
    <property type="match status" value="1"/>
</dbReference>
<evidence type="ECO:0000259" key="2">
    <source>
        <dbReference type="Pfam" id="PF10651"/>
    </source>
</evidence>
<dbReference type="AlphaFoldDB" id="A0A0R1TTH7"/>
<evidence type="ECO:0000256" key="1">
    <source>
        <dbReference type="SAM" id="Coils"/>
    </source>
</evidence>
<dbReference type="InterPro" id="IPR055151">
    <property type="entry name" value="GH113"/>
</dbReference>
<comment type="caution">
    <text evidence="3">The sequence shown here is derived from an EMBL/GenBank/DDBJ whole genome shotgun (WGS) entry which is preliminary data.</text>
</comment>
<organism evidence="3 4">
    <name type="scientific">Ligilactobacillus apodemi DSM 16634 = JCM 16172</name>
    <dbReference type="NCBI Taxonomy" id="1423724"/>
    <lineage>
        <taxon>Bacteria</taxon>
        <taxon>Bacillati</taxon>
        <taxon>Bacillota</taxon>
        <taxon>Bacilli</taxon>
        <taxon>Lactobacillales</taxon>
        <taxon>Lactobacillaceae</taxon>
        <taxon>Ligilactobacillus</taxon>
    </lineage>
</organism>
<keyword evidence="1" id="KW-0175">Coiled coil</keyword>
<dbReference type="PATRIC" id="fig|1423724.4.peg.530"/>
<evidence type="ECO:0000313" key="4">
    <source>
        <dbReference type="Proteomes" id="UP000051324"/>
    </source>
</evidence>
<reference evidence="3 4" key="1">
    <citation type="journal article" date="2015" name="Genome Announc.">
        <title>Expanding the biotechnology potential of lactobacilli through comparative genomics of 213 strains and associated genera.</title>
        <authorList>
            <person name="Sun Z."/>
            <person name="Harris H.M."/>
            <person name="McCann A."/>
            <person name="Guo C."/>
            <person name="Argimon S."/>
            <person name="Zhang W."/>
            <person name="Yang X."/>
            <person name="Jeffery I.B."/>
            <person name="Cooney J.C."/>
            <person name="Kagawa T.F."/>
            <person name="Liu W."/>
            <person name="Song Y."/>
            <person name="Salvetti E."/>
            <person name="Wrobel A."/>
            <person name="Rasinkangas P."/>
            <person name="Parkhill J."/>
            <person name="Rea M.C."/>
            <person name="O'Sullivan O."/>
            <person name="Ritari J."/>
            <person name="Douillard F.P."/>
            <person name="Paul Ross R."/>
            <person name="Yang R."/>
            <person name="Briner A.E."/>
            <person name="Felis G.E."/>
            <person name="de Vos W.M."/>
            <person name="Barrangou R."/>
            <person name="Klaenhammer T.R."/>
            <person name="Caufield P.W."/>
            <person name="Cui Y."/>
            <person name="Zhang H."/>
            <person name="O'Toole P.W."/>
        </authorList>
    </citation>
    <scope>NUCLEOTIDE SEQUENCE [LARGE SCALE GENOMIC DNA]</scope>
    <source>
        <strain evidence="3 4">DSM 16634</strain>
    </source>
</reference>
<feature type="domain" description="BppU N-terminal" evidence="2">
    <location>
        <begin position="30"/>
        <end position="157"/>
    </location>
</feature>
<dbReference type="Proteomes" id="UP000051324">
    <property type="component" value="Unassembled WGS sequence"/>
</dbReference>
<accession>A0A0R1TTH7</accession>
<dbReference type="OrthoDB" id="1884875at2"/>
<dbReference type="STRING" id="1423724.FC32_GL000505"/>
<name>A0A0R1TTH7_9LACO</name>
<dbReference type="RefSeq" id="WP_025087455.1">
    <property type="nucleotide sequence ID" value="NZ_AZFT01000049.1"/>
</dbReference>
<proteinExistence type="predicted"/>
<dbReference type="InterPro" id="IPR017853">
    <property type="entry name" value="GH"/>
</dbReference>
<dbReference type="eggNOG" id="ENOG5030IEZ">
    <property type="taxonomic scope" value="Bacteria"/>
</dbReference>
<dbReference type="Pfam" id="PF10651">
    <property type="entry name" value="BppU_N"/>
    <property type="match status" value="1"/>
</dbReference>
<dbReference type="Gene3D" id="3.20.20.80">
    <property type="entry name" value="Glycosidases"/>
    <property type="match status" value="1"/>
</dbReference>
<gene>
    <name evidence="3" type="ORF">FC32_GL000505</name>
</gene>
<keyword evidence="4" id="KW-1185">Reference proteome</keyword>
<protein>
    <submittedName>
        <fullName evidence="3">Minor capsid protein</fullName>
    </submittedName>
</protein>
<dbReference type="SUPFAM" id="SSF51445">
    <property type="entry name" value="(Trans)glycosidases"/>
    <property type="match status" value="1"/>
</dbReference>
<dbReference type="EMBL" id="AZFT01000049">
    <property type="protein sequence ID" value="KRL84608.1"/>
    <property type="molecule type" value="Genomic_DNA"/>
</dbReference>
<evidence type="ECO:0000313" key="3">
    <source>
        <dbReference type="EMBL" id="KRL84608.1"/>
    </source>
</evidence>